<evidence type="ECO:0000259" key="3">
    <source>
        <dbReference type="PROSITE" id="PS51549"/>
    </source>
</evidence>
<dbReference type="Proteomes" id="UP001183246">
    <property type="component" value="Unassembled WGS sequence"/>
</dbReference>
<dbReference type="Pfam" id="PF10517">
    <property type="entry name" value="DM13"/>
    <property type="match status" value="1"/>
</dbReference>
<dbReference type="InterPro" id="IPR019545">
    <property type="entry name" value="DM13_domain"/>
</dbReference>
<sequence length="191" mass="20412">MGRARRVAGRPVVLAAALIVLAGTGFGLYWFEPWTLWVDETVHEELPVAATSPAPERTDGTTASPSAPPSPAATPTTVARGEFISHEHGTSGTARVLRLADGSLVLRLEELDTSNGPDLHVWLTDAPVIEGRDGWHVFDDGTYLSAGALKGNRGDQNYPLPADTDLDDFTSVSIWCARFSVSFGAAELTRI</sequence>
<protein>
    <submittedName>
        <fullName evidence="4">DM13 domain-containing protein</fullName>
    </submittedName>
</protein>
<reference evidence="5" key="1">
    <citation type="submission" date="2023-07" db="EMBL/GenBank/DDBJ databases">
        <title>30 novel species of actinomycetes from the DSMZ collection.</title>
        <authorList>
            <person name="Nouioui I."/>
        </authorList>
    </citation>
    <scope>NUCLEOTIDE SEQUENCE [LARGE SCALE GENOMIC DNA]</scope>
    <source>
        <strain evidence="5">DSM 44938</strain>
    </source>
</reference>
<organism evidence="4 5">
    <name type="scientific">Streptomyces litchfieldiae</name>
    <dbReference type="NCBI Taxonomy" id="3075543"/>
    <lineage>
        <taxon>Bacteria</taxon>
        <taxon>Bacillati</taxon>
        <taxon>Actinomycetota</taxon>
        <taxon>Actinomycetes</taxon>
        <taxon>Kitasatosporales</taxon>
        <taxon>Streptomycetaceae</taxon>
        <taxon>Streptomyces</taxon>
    </lineage>
</organism>
<keyword evidence="5" id="KW-1185">Reference proteome</keyword>
<evidence type="ECO:0000256" key="1">
    <source>
        <dbReference type="SAM" id="MobiDB-lite"/>
    </source>
</evidence>
<accession>A0ABU2MVL5</accession>
<feature type="domain" description="DM13" evidence="3">
    <location>
        <begin position="76"/>
        <end position="189"/>
    </location>
</feature>
<keyword evidence="2" id="KW-1133">Transmembrane helix</keyword>
<name>A0ABU2MVL5_9ACTN</name>
<gene>
    <name evidence="4" type="ORF">RM590_21380</name>
</gene>
<proteinExistence type="predicted"/>
<comment type="caution">
    <text evidence="4">The sequence shown here is derived from an EMBL/GenBank/DDBJ whole genome shotgun (WGS) entry which is preliminary data.</text>
</comment>
<evidence type="ECO:0000256" key="2">
    <source>
        <dbReference type="SAM" id="Phobius"/>
    </source>
</evidence>
<dbReference type="PROSITE" id="PS51549">
    <property type="entry name" value="DM13"/>
    <property type="match status" value="1"/>
</dbReference>
<feature type="transmembrane region" description="Helical" evidence="2">
    <location>
        <begin position="12"/>
        <end position="31"/>
    </location>
</feature>
<feature type="region of interest" description="Disordered" evidence="1">
    <location>
        <begin position="50"/>
        <end position="76"/>
    </location>
</feature>
<keyword evidence="2" id="KW-0472">Membrane</keyword>
<dbReference type="EMBL" id="JAVREL010000013">
    <property type="protein sequence ID" value="MDT0345134.1"/>
    <property type="molecule type" value="Genomic_DNA"/>
</dbReference>
<evidence type="ECO:0000313" key="4">
    <source>
        <dbReference type="EMBL" id="MDT0345134.1"/>
    </source>
</evidence>
<keyword evidence="2" id="KW-0812">Transmembrane</keyword>
<dbReference type="RefSeq" id="WP_311706452.1">
    <property type="nucleotide sequence ID" value="NZ_JAVREL010000013.1"/>
</dbReference>
<evidence type="ECO:0000313" key="5">
    <source>
        <dbReference type="Proteomes" id="UP001183246"/>
    </source>
</evidence>